<accession>A0ABU5DS86</accession>
<protein>
    <submittedName>
        <fullName evidence="1">DUF72 domain-containing protein</fullName>
    </submittedName>
</protein>
<dbReference type="InterPro" id="IPR036520">
    <property type="entry name" value="UPF0759_sf"/>
</dbReference>
<dbReference type="Gene3D" id="3.20.20.410">
    <property type="entry name" value="Protein of unknown function UPF0759"/>
    <property type="match status" value="1"/>
</dbReference>
<comment type="caution">
    <text evidence="1">The sequence shown here is derived from an EMBL/GenBank/DDBJ whole genome shotgun (WGS) entry which is preliminary data.</text>
</comment>
<dbReference type="Pfam" id="PF01904">
    <property type="entry name" value="DUF72"/>
    <property type="match status" value="1"/>
</dbReference>
<keyword evidence="2" id="KW-1185">Reference proteome</keyword>
<dbReference type="InterPro" id="IPR002763">
    <property type="entry name" value="DUF72"/>
</dbReference>
<dbReference type="Proteomes" id="UP001285263">
    <property type="component" value="Unassembled WGS sequence"/>
</dbReference>
<evidence type="ECO:0000313" key="1">
    <source>
        <dbReference type="EMBL" id="MDY0748109.1"/>
    </source>
</evidence>
<evidence type="ECO:0000313" key="2">
    <source>
        <dbReference type="Proteomes" id="UP001285263"/>
    </source>
</evidence>
<name>A0ABU5DS86_9BURK</name>
<dbReference type="EMBL" id="JAXCLA010000009">
    <property type="protein sequence ID" value="MDY0748109.1"/>
    <property type="molecule type" value="Genomic_DNA"/>
</dbReference>
<organism evidence="1 2">
    <name type="scientific">Roseateles agri</name>
    <dbReference type="NCBI Taxonomy" id="3098619"/>
    <lineage>
        <taxon>Bacteria</taxon>
        <taxon>Pseudomonadati</taxon>
        <taxon>Pseudomonadota</taxon>
        <taxon>Betaproteobacteria</taxon>
        <taxon>Burkholderiales</taxon>
        <taxon>Sphaerotilaceae</taxon>
        <taxon>Roseateles</taxon>
    </lineage>
</organism>
<dbReference type="SUPFAM" id="SSF117396">
    <property type="entry name" value="TM1631-like"/>
    <property type="match status" value="1"/>
</dbReference>
<dbReference type="PANTHER" id="PTHR30348">
    <property type="entry name" value="UNCHARACTERIZED PROTEIN YECE"/>
    <property type="match status" value="1"/>
</dbReference>
<proteinExistence type="predicted"/>
<dbReference type="RefSeq" id="WP_320426072.1">
    <property type="nucleotide sequence ID" value="NZ_JAXCLA010000009.1"/>
</dbReference>
<dbReference type="PANTHER" id="PTHR30348:SF13">
    <property type="entry name" value="UPF0759 PROTEIN YUNF"/>
    <property type="match status" value="1"/>
</dbReference>
<sequence length="192" mass="21835">MKVRVGTASWTDKTLIDSKRFYPAFANTPESRLRFYSTQFPIVEVDSSYYAMPSAANAQRWVERTPRGFVMNIKAFRLMTGHQTPPTALPADLKDALPPELSDKRNVHAKDVPRAILDELFERFKAAIEPMRAAGKLGLVHFQFAPWVLHVPKDIDYVRYCVEQMRGTAVRLYGCTAVRLYGCTAVRLRPAL</sequence>
<gene>
    <name evidence="1" type="ORF">SNE35_26650</name>
</gene>
<reference evidence="1 2" key="1">
    <citation type="submission" date="2023-11" db="EMBL/GenBank/DDBJ databases">
        <title>Paucibacter sp. nov., isolated from fresh soil in Korea.</title>
        <authorList>
            <person name="Le N.T.T."/>
        </authorList>
    </citation>
    <scope>NUCLEOTIDE SEQUENCE [LARGE SCALE GENOMIC DNA]</scope>
    <source>
        <strain evidence="1 2">R3-3</strain>
    </source>
</reference>